<keyword evidence="2 5" id="KW-0812">Transmembrane</keyword>
<feature type="transmembrane region" description="Helical" evidence="5">
    <location>
        <begin position="355"/>
        <end position="374"/>
    </location>
</feature>
<accession>A0A240A577</accession>
<dbReference type="Pfam" id="PF01943">
    <property type="entry name" value="Polysacc_synt"/>
    <property type="match status" value="1"/>
</dbReference>
<feature type="transmembrane region" description="Helical" evidence="5">
    <location>
        <begin position="12"/>
        <end position="32"/>
    </location>
</feature>
<dbReference type="PANTHER" id="PTHR43424">
    <property type="entry name" value="LOCUS PUTATIVE PROTEIN 1-RELATED"/>
    <property type="match status" value="1"/>
</dbReference>
<evidence type="ECO:0000313" key="6">
    <source>
        <dbReference type="EMBL" id="SNV78234.1"/>
    </source>
</evidence>
<feature type="transmembrane region" description="Helical" evidence="5">
    <location>
        <begin position="142"/>
        <end position="162"/>
    </location>
</feature>
<dbReference type="Proteomes" id="UP000242084">
    <property type="component" value="Chromosome 1"/>
</dbReference>
<reference evidence="6 7" key="1">
    <citation type="submission" date="2017-06" db="EMBL/GenBank/DDBJ databases">
        <authorList>
            <consortium name="Pathogen Informatics"/>
        </authorList>
    </citation>
    <scope>NUCLEOTIDE SEQUENCE [LARGE SCALE GENOMIC DNA]</scope>
    <source>
        <strain evidence="6 7">NCTC13839</strain>
    </source>
</reference>
<dbReference type="GO" id="GO:0016020">
    <property type="term" value="C:membrane"/>
    <property type="evidence" value="ECO:0007669"/>
    <property type="project" value="UniProtKB-SubCell"/>
</dbReference>
<dbReference type="KEGG" id="sste:SAMEA4384403_2200"/>
<feature type="transmembrane region" description="Helical" evidence="5">
    <location>
        <begin position="211"/>
        <end position="235"/>
    </location>
</feature>
<dbReference type="InterPro" id="IPR002797">
    <property type="entry name" value="Polysacc_synth"/>
</dbReference>
<feature type="transmembrane region" description="Helical" evidence="5">
    <location>
        <begin position="44"/>
        <end position="65"/>
    </location>
</feature>
<feature type="transmembrane region" description="Helical" evidence="5">
    <location>
        <begin position="438"/>
        <end position="460"/>
    </location>
</feature>
<sequence>MSKKILKENLIYQGLYQLIRVLTPIITIPIISRAFGPDGVGIINYSYSIIQYFLLFANVGIQLYFNKLIAECEIESVEISRRFWNIFVSKLIMSLSILVIYFIFICIFVEDNRLIFLIQGIYILGVLLDVSWFYAGIEKFKIASLSNMIASMFVLISVIFIINNKEDMNAYVFILSSATVINQLPLILNLKNYIKYIHVDWNKVIYIIKQSFRYILANGYLFLYTVIANVILGISQTYEKVGIFANTLNILMVAIIFINTIDLVMIPRMIKLSTIKNENIPRTLLENNINIQIAITIPMALGMVGIMPGFYSWFFGDEFYETVSLMNVVAILLVIVPLNMLISRQYLMLNNKLKFYNITVLFGIAFNLLLSIALIPSYGIYGAAIARIMTEAILLILNLKELFKEQIQIYFDHIFKSLIASLIMYGIVIWISNHFPNVWYYTICNIFCGIFIYLVISMLLKNKYIVMLYKNLI</sequence>
<feature type="transmembrane region" description="Helical" evidence="5">
    <location>
        <begin position="114"/>
        <end position="135"/>
    </location>
</feature>
<evidence type="ECO:0000256" key="3">
    <source>
        <dbReference type="ARBA" id="ARBA00022989"/>
    </source>
</evidence>
<comment type="subcellular location">
    <subcellularLocation>
        <location evidence="1">Membrane</location>
        <topology evidence="1">Multi-pass membrane protein</topology>
    </subcellularLocation>
</comment>
<evidence type="ECO:0000313" key="7">
    <source>
        <dbReference type="Proteomes" id="UP000242084"/>
    </source>
</evidence>
<protein>
    <submittedName>
        <fullName evidence="6">AmrA</fullName>
    </submittedName>
</protein>
<keyword evidence="3 5" id="KW-1133">Transmembrane helix</keyword>
<feature type="transmembrane region" description="Helical" evidence="5">
    <location>
        <begin position="323"/>
        <end position="343"/>
    </location>
</feature>
<gene>
    <name evidence="6" type="primary">rfbX</name>
    <name evidence="6" type="ORF">SAMEA4384403_02200</name>
</gene>
<evidence type="ECO:0000256" key="1">
    <source>
        <dbReference type="ARBA" id="ARBA00004141"/>
    </source>
</evidence>
<feature type="transmembrane region" description="Helical" evidence="5">
    <location>
        <begin position="247"/>
        <end position="270"/>
    </location>
</feature>
<keyword evidence="4 5" id="KW-0472">Membrane</keyword>
<feature type="transmembrane region" description="Helical" evidence="5">
    <location>
        <begin position="168"/>
        <end position="190"/>
    </location>
</feature>
<evidence type="ECO:0000256" key="4">
    <source>
        <dbReference type="ARBA" id="ARBA00023136"/>
    </source>
</evidence>
<proteinExistence type="predicted"/>
<feature type="transmembrane region" description="Helical" evidence="5">
    <location>
        <begin position="409"/>
        <end position="432"/>
    </location>
</feature>
<feature type="transmembrane region" description="Helical" evidence="5">
    <location>
        <begin position="86"/>
        <end position="108"/>
    </location>
</feature>
<evidence type="ECO:0000256" key="5">
    <source>
        <dbReference type="SAM" id="Phobius"/>
    </source>
</evidence>
<organism evidence="6 7">
    <name type="scientific">Mammaliicoccus stepanovicii</name>
    <dbReference type="NCBI Taxonomy" id="643214"/>
    <lineage>
        <taxon>Bacteria</taxon>
        <taxon>Bacillati</taxon>
        <taxon>Bacillota</taxon>
        <taxon>Bacilli</taxon>
        <taxon>Bacillales</taxon>
        <taxon>Staphylococcaceae</taxon>
        <taxon>Mammaliicoccus</taxon>
    </lineage>
</organism>
<dbReference type="InterPro" id="IPR052556">
    <property type="entry name" value="PolySynth_Transporter"/>
</dbReference>
<dbReference type="EMBL" id="LT906462">
    <property type="protein sequence ID" value="SNV78234.1"/>
    <property type="molecule type" value="Genomic_DNA"/>
</dbReference>
<dbReference type="AlphaFoldDB" id="A0A240A577"/>
<keyword evidence="7" id="KW-1185">Reference proteome</keyword>
<dbReference type="RefSeq" id="WP_095089547.1">
    <property type="nucleotide sequence ID" value="NZ_BMDM01000001.1"/>
</dbReference>
<feature type="transmembrane region" description="Helical" evidence="5">
    <location>
        <begin position="291"/>
        <end position="311"/>
    </location>
</feature>
<evidence type="ECO:0000256" key="2">
    <source>
        <dbReference type="ARBA" id="ARBA00022692"/>
    </source>
</evidence>
<name>A0A240A577_9STAP</name>
<dbReference type="PANTHER" id="PTHR43424:SF1">
    <property type="entry name" value="LOCUS PUTATIVE PROTEIN 1-RELATED"/>
    <property type="match status" value="1"/>
</dbReference>